<keyword evidence="2" id="KW-1185">Reference proteome</keyword>
<gene>
    <name evidence="1" type="ORF">SAMN02745244_01490</name>
</gene>
<accession>A0A1M6FNE8</accession>
<dbReference type="RefSeq" id="WP_073186905.1">
    <property type="nucleotide sequence ID" value="NZ_FQZG01000022.1"/>
</dbReference>
<evidence type="ECO:0000313" key="2">
    <source>
        <dbReference type="Proteomes" id="UP000184512"/>
    </source>
</evidence>
<dbReference type="GO" id="GO:0016740">
    <property type="term" value="F:transferase activity"/>
    <property type="evidence" value="ECO:0007669"/>
    <property type="project" value="UniProtKB-KW"/>
</dbReference>
<dbReference type="EMBL" id="FQZG01000022">
    <property type="protein sequence ID" value="SHI99212.1"/>
    <property type="molecule type" value="Genomic_DNA"/>
</dbReference>
<dbReference type="STRING" id="1123357.SAMN02745244_01490"/>
<keyword evidence="1" id="KW-0808">Transferase</keyword>
<dbReference type="Proteomes" id="UP000184512">
    <property type="component" value="Unassembled WGS sequence"/>
</dbReference>
<dbReference type="OrthoDB" id="4829960at2"/>
<protein>
    <submittedName>
        <fullName evidence="1">Predicted nucleotidyltransferase</fullName>
    </submittedName>
</protein>
<name>A0A1M6FNE8_9ACTN</name>
<dbReference type="AlphaFoldDB" id="A0A1M6FNE8"/>
<evidence type="ECO:0000313" key="1">
    <source>
        <dbReference type="EMBL" id="SHI99212.1"/>
    </source>
</evidence>
<organism evidence="1 2">
    <name type="scientific">Tessaracoccus bendigoensis DSM 12906</name>
    <dbReference type="NCBI Taxonomy" id="1123357"/>
    <lineage>
        <taxon>Bacteria</taxon>
        <taxon>Bacillati</taxon>
        <taxon>Actinomycetota</taxon>
        <taxon>Actinomycetes</taxon>
        <taxon>Propionibacteriales</taxon>
        <taxon>Propionibacteriaceae</taxon>
        <taxon>Tessaracoccus</taxon>
    </lineage>
</organism>
<proteinExistence type="predicted"/>
<reference evidence="1 2" key="1">
    <citation type="submission" date="2016-11" db="EMBL/GenBank/DDBJ databases">
        <authorList>
            <person name="Jaros S."/>
            <person name="Januszkiewicz K."/>
            <person name="Wedrychowicz H."/>
        </authorList>
    </citation>
    <scope>NUCLEOTIDE SEQUENCE [LARGE SCALE GENOMIC DNA]</scope>
    <source>
        <strain evidence="1 2">DSM 12906</strain>
    </source>
</reference>
<sequence>MTEAFSALPAGLLHSLSQMIPEYTLVGAFARDYRVHNVAGLPLVARTLDVDISILVTSLADYHERLKQLDGPHGVGIRFVVDGVQVDVIPYGPEVAPGGIVQTADGITLDVTGMAEAAESADIVEAGHATVRIPTLSSMIGLKVIAWNYRVASTRSDSRDLGPLLKATYHGPDGDALWSDGEAGGKWDYDNMLVGPYRAGKQLSGSWKEESLHRLRSILDTKLPTLATQVAQHDRPSVDLVVDQLKALREGLDVRPNA</sequence>